<organism evidence="1 2">
    <name type="scientific">Brassica napus</name>
    <name type="common">Rape</name>
    <dbReference type="NCBI Taxonomy" id="3708"/>
    <lineage>
        <taxon>Eukaryota</taxon>
        <taxon>Viridiplantae</taxon>
        <taxon>Streptophyta</taxon>
        <taxon>Embryophyta</taxon>
        <taxon>Tracheophyta</taxon>
        <taxon>Spermatophyta</taxon>
        <taxon>Magnoliopsida</taxon>
        <taxon>eudicotyledons</taxon>
        <taxon>Gunneridae</taxon>
        <taxon>Pentapetalae</taxon>
        <taxon>rosids</taxon>
        <taxon>malvids</taxon>
        <taxon>Brassicales</taxon>
        <taxon>Brassicaceae</taxon>
        <taxon>Brassiceae</taxon>
        <taxon>Brassica</taxon>
    </lineage>
</organism>
<dbReference type="EMBL" id="LK031994">
    <property type="protein sequence ID" value="CDY09260.1"/>
    <property type="molecule type" value="Genomic_DNA"/>
</dbReference>
<sequence length="46" mass="5273">MAQESLFKLTFQASFLPWKLYMTPPLARSPTLSDDLELTLGNSRTR</sequence>
<protein>
    <submittedName>
        <fullName evidence="1">BnaC03g62900D protein</fullName>
    </submittedName>
</protein>
<evidence type="ECO:0000313" key="1">
    <source>
        <dbReference type="EMBL" id="CDY09260.1"/>
    </source>
</evidence>
<reference evidence="1 2" key="1">
    <citation type="journal article" date="2014" name="Science">
        <title>Plant genetics. Early allopolyploid evolution in the post-Neolithic Brassica napus oilseed genome.</title>
        <authorList>
            <person name="Chalhoub B."/>
            <person name="Denoeud F."/>
            <person name="Liu S."/>
            <person name="Parkin I.A."/>
            <person name="Tang H."/>
            <person name="Wang X."/>
            <person name="Chiquet J."/>
            <person name="Belcram H."/>
            <person name="Tong C."/>
            <person name="Samans B."/>
            <person name="Correa M."/>
            <person name="Da Silva C."/>
            <person name="Just J."/>
            <person name="Falentin C."/>
            <person name="Koh C.S."/>
            <person name="Le Clainche I."/>
            <person name="Bernard M."/>
            <person name="Bento P."/>
            <person name="Noel B."/>
            <person name="Labadie K."/>
            <person name="Alberti A."/>
            <person name="Charles M."/>
            <person name="Arnaud D."/>
            <person name="Guo H."/>
            <person name="Daviaud C."/>
            <person name="Alamery S."/>
            <person name="Jabbari K."/>
            <person name="Zhao M."/>
            <person name="Edger P.P."/>
            <person name="Chelaifa H."/>
            <person name="Tack D."/>
            <person name="Lassalle G."/>
            <person name="Mestiri I."/>
            <person name="Schnel N."/>
            <person name="Le Paslier M.C."/>
            <person name="Fan G."/>
            <person name="Renault V."/>
            <person name="Bayer P.E."/>
            <person name="Golicz A.A."/>
            <person name="Manoli S."/>
            <person name="Lee T.H."/>
            <person name="Thi V.H."/>
            <person name="Chalabi S."/>
            <person name="Hu Q."/>
            <person name="Fan C."/>
            <person name="Tollenaere R."/>
            <person name="Lu Y."/>
            <person name="Battail C."/>
            <person name="Shen J."/>
            <person name="Sidebottom C.H."/>
            <person name="Wang X."/>
            <person name="Canaguier A."/>
            <person name="Chauveau A."/>
            <person name="Berard A."/>
            <person name="Deniot G."/>
            <person name="Guan M."/>
            <person name="Liu Z."/>
            <person name="Sun F."/>
            <person name="Lim Y.P."/>
            <person name="Lyons E."/>
            <person name="Town C.D."/>
            <person name="Bancroft I."/>
            <person name="Wang X."/>
            <person name="Meng J."/>
            <person name="Ma J."/>
            <person name="Pires J.C."/>
            <person name="King G.J."/>
            <person name="Brunel D."/>
            <person name="Delourme R."/>
            <person name="Renard M."/>
            <person name="Aury J.M."/>
            <person name="Adams K.L."/>
            <person name="Batley J."/>
            <person name="Snowdon R.J."/>
            <person name="Tost J."/>
            <person name="Edwards D."/>
            <person name="Zhou Y."/>
            <person name="Hua W."/>
            <person name="Sharpe A.G."/>
            <person name="Paterson A.H."/>
            <person name="Guan C."/>
            <person name="Wincker P."/>
        </authorList>
    </citation>
    <scope>NUCLEOTIDE SEQUENCE [LARGE SCALE GENOMIC DNA]</scope>
    <source>
        <strain evidence="2">cv. Darmor-bzh</strain>
    </source>
</reference>
<proteinExistence type="predicted"/>
<dbReference type="Gramene" id="CDY09260">
    <property type="protein sequence ID" value="CDY09260"/>
    <property type="gene ID" value="GSBRNA2T00001517001"/>
</dbReference>
<dbReference type="AlphaFoldDB" id="A0A078F443"/>
<accession>A0A078F443</accession>
<gene>
    <name evidence="1" type="primary">BnaC03g62900D</name>
    <name evidence="1" type="ORF">GSBRNA2T00001517001</name>
</gene>
<dbReference type="PaxDb" id="3708-A0A078F443"/>
<dbReference type="Proteomes" id="UP000028999">
    <property type="component" value="Unassembled WGS sequence"/>
</dbReference>
<evidence type="ECO:0000313" key="2">
    <source>
        <dbReference type="Proteomes" id="UP000028999"/>
    </source>
</evidence>
<keyword evidence="2" id="KW-1185">Reference proteome</keyword>
<name>A0A078F443_BRANA</name>